<protein>
    <recommendedName>
        <fullName evidence="1">D-inositol 3-phosphate glycosyltransferase</fullName>
    </recommendedName>
</protein>
<proteinExistence type="predicted"/>
<dbReference type="AlphaFoldDB" id="A0A939QFQ3"/>
<reference evidence="7" key="1">
    <citation type="submission" date="2021-03" db="EMBL/GenBank/DDBJ databases">
        <title>Microbacterium sp. nov., a novel actinobacterium isolated from cow dung.</title>
        <authorList>
            <person name="Zhang L."/>
        </authorList>
    </citation>
    <scope>NUCLEOTIDE SEQUENCE</scope>
    <source>
        <strain evidence="7">NEAU-LLB</strain>
    </source>
</reference>
<keyword evidence="8" id="KW-1185">Reference proteome</keyword>
<evidence type="ECO:0000259" key="6">
    <source>
        <dbReference type="Pfam" id="PF13439"/>
    </source>
</evidence>
<feature type="domain" description="Glycosyl transferase family 1" evidence="5">
    <location>
        <begin position="255"/>
        <end position="408"/>
    </location>
</feature>
<comment type="caution">
    <text evidence="7">The sequence shown here is derived from an EMBL/GenBank/DDBJ whole genome shotgun (WGS) entry which is preliminary data.</text>
</comment>
<dbReference type="InterPro" id="IPR001296">
    <property type="entry name" value="Glyco_trans_1"/>
</dbReference>
<feature type="region of interest" description="Disordered" evidence="4">
    <location>
        <begin position="1"/>
        <end position="49"/>
    </location>
</feature>
<dbReference type="SUPFAM" id="SSF53756">
    <property type="entry name" value="UDP-Glycosyltransferase/glycogen phosphorylase"/>
    <property type="match status" value="1"/>
</dbReference>
<evidence type="ECO:0000256" key="1">
    <source>
        <dbReference type="ARBA" id="ARBA00021292"/>
    </source>
</evidence>
<gene>
    <name evidence="7" type="ORF">J5V96_00105</name>
</gene>
<dbReference type="GO" id="GO:1901137">
    <property type="term" value="P:carbohydrate derivative biosynthetic process"/>
    <property type="evidence" value="ECO:0007669"/>
    <property type="project" value="UniProtKB-ARBA"/>
</dbReference>
<dbReference type="InterPro" id="IPR050194">
    <property type="entry name" value="Glycosyltransferase_grp1"/>
</dbReference>
<feature type="domain" description="Glycosyltransferase subfamily 4-like N-terminal" evidence="6">
    <location>
        <begin position="65"/>
        <end position="245"/>
    </location>
</feature>
<sequence length="448" mass="49433">MPPGASEEGRIGSDLRLPVPRADPRRGDVPPRTAPVRPNVTDSPASEQRRPLRVLIGADTFAPDINGAARFAERLAAGLVQRGHEVHVAAPNTRFADEPGRTEVIEGQQMTVHRLPSQRLWWHEWIRFVWPWRSKHHARRVLDRVKPDVVHIQSHIVVGRGLAREARKRGIPVIATNHVMPENILDHTTLPEWANRILVKLAWDDAKRTFGMTRAVTTPTRRAADFLEKSIDIQGVIPISCGIDRTVYTADLTPRSENRIVFVGRMTTEKQVDVILRAIAKLDPSLDVKLDLVGQGDQEPALEQLAVELGIADRVVLHGRSSDEHLRATLTAGKVFAIASIAELQSIATMEAMASGLPVVAADAVALPHLVHDGENGYLFKPGDADELAAKLTTVLTARPEEYLRMQQASLDGVLVHDINRTLDTFEALYRGADPRDLQSGRGEKPAA</sequence>
<dbReference type="PANTHER" id="PTHR45947:SF3">
    <property type="entry name" value="SULFOQUINOVOSYL TRANSFERASE SQD2"/>
    <property type="match status" value="1"/>
</dbReference>
<dbReference type="GO" id="GO:0016757">
    <property type="term" value="F:glycosyltransferase activity"/>
    <property type="evidence" value="ECO:0007669"/>
    <property type="project" value="UniProtKB-KW"/>
</dbReference>
<evidence type="ECO:0000256" key="4">
    <source>
        <dbReference type="SAM" id="MobiDB-lite"/>
    </source>
</evidence>
<accession>A0A939QFQ3</accession>
<keyword evidence="3" id="KW-0808">Transferase</keyword>
<dbReference type="Proteomes" id="UP000680132">
    <property type="component" value="Unassembled WGS sequence"/>
</dbReference>
<dbReference type="PANTHER" id="PTHR45947">
    <property type="entry name" value="SULFOQUINOVOSYL TRANSFERASE SQD2"/>
    <property type="match status" value="1"/>
</dbReference>
<evidence type="ECO:0000256" key="3">
    <source>
        <dbReference type="ARBA" id="ARBA00022679"/>
    </source>
</evidence>
<organism evidence="7 8">
    <name type="scientific">Microbacterium stercoris</name>
    <dbReference type="NCBI Taxonomy" id="2820289"/>
    <lineage>
        <taxon>Bacteria</taxon>
        <taxon>Bacillati</taxon>
        <taxon>Actinomycetota</taxon>
        <taxon>Actinomycetes</taxon>
        <taxon>Micrococcales</taxon>
        <taxon>Microbacteriaceae</taxon>
        <taxon>Microbacterium</taxon>
    </lineage>
</organism>
<dbReference type="EMBL" id="JAGFOA010000001">
    <property type="protein sequence ID" value="MBO3661908.1"/>
    <property type="molecule type" value="Genomic_DNA"/>
</dbReference>
<dbReference type="Gene3D" id="3.40.50.2000">
    <property type="entry name" value="Glycogen Phosphorylase B"/>
    <property type="match status" value="2"/>
</dbReference>
<evidence type="ECO:0000259" key="5">
    <source>
        <dbReference type="Pfam" id="PF00534"/>
    </source>
</evidence>
<evidence type="ECO:0000256" key="2">
    <source>
        <dbReference type="ARBA" id="ARBA00022676"/>
    </source>
</evidence>
<evidence type="ECO:0000313" key="8">
    <source>
        <dbReference type="Proteomes" id="UP000680132"/>
    </source>
</evidence>
<dbReference type="InterPro" id="IPR028098">
    <property type="entry name" value="Glyco_trans_4-like_N"/>
</dbReference>
<keyword evidence="2" id="KW-0328">Glycosyltransferase</keyword>
<dbReference type="Pfam" id="PF00534">
    <property type="entry name" value="Glycos_transf_1"/>
    <property type="match status" value="1"/>
</dbReference>
<dbReference type="Pfam" id="PF13439">
    <property type="entry name" value="Glyco_transf_4"/>
    <property type="match status" value="1"/>
</dbReference>
<evidence type="ECO:0000313" key="7">
    <source>
        <dbReference type="EMBL" id="MBO3661908.1"/>
    </source>
</evidence>
<name>A0A939QFQ3_9MICO</name>